<organism evidence="1 2">
    <name type="scientific">Glutamicibacter arilaitensis (strain DSM 16368 / CIP 108037 / IAM 15318 / JCM 13566 / NCIMB 14258 / Re117)</name>
    <name type="common">Arthrobacter arilaitensis</name>
    <dbReference type="NCBI Taxonomy" id="861360"/>
    <lineage>
        <taxon>Bacteria</taxon>
        <taxon>Bacillati</taxon>
        <taxon>Actinomycetota</taxon>
        <taxon>Actinomycetes</taxon>
        <taxon>Micrococcales</taxon>
        <taxon>Micrococcaceae</taxon>
        <taxon>Glutamicibacter</taxon>
    </lineage>
</organism>
<dbReference type="EMBL" id="FQ311875">
    <property type="protein sequence ID" value="CBT74694.1"/>
    <property type="molecule type" value="Genomic_DNA"/>
</dbReference>
<gene>
    <name evidence="1" type="ordered locus">AARI_04620</name>
</gene>
<dbReference type="GeneID" id="303184075"/>
<evidence type="ECO:0000313" key="2">
    <source>
        <dbReference type="Proteomes" id="UP000006878"/>
    </source>
</evidence>
<dbReference type="Proteomes" id="UP000006878">
    <property type="component" value="Chromosome"/>
</dbReference>
<reference evidence="2" key="2">
    <citation type="submission" date="2010-07" db="EMBL/GenBank/DDBJ databases">
        <title>Complete genome sequence of Arthrobacter arilaitensis (strain DSM 16368 / CIP 108037 / JCM 13566 / Re117).</title>
        <authorList>
            <person name="Genoscope."/>
        </authorList>
    </citation>
    <scope>NUCLEOTIDE SEQUENCE [LARGE SCALE GENOMIC DNA]</scope>
    <source>
        <strain evidence="2">DSM 16368 / CIP 108037 / IAM 15318 / JCM 13566 / Re117</strain>
    </source>
</reference>
<keyword evidence="2" id="KW-1185">Reference proteome</keyword>
<sequence>MTDYRLGIGSKTDYREVIPREIPRNEFLVSRLRQECLPLPDTDTAILAMQRTLGQPTQKTLSKQDIRKLTVGYLLAFRDVELARASQNAAISNVASALLALHYESTIGKSVDDVLLAIHAYFWLGNITAEALLESLEH</sequence>
<dbReference type="RefSeq" id="WP_013347845.1">
    <property type="nucleotide sequence ID" value="NC_014550.1"/>
</dbReference>
<accession>A0ABP1U007</accession>
<name>A0ABP1U007_GLUAR</name>
<proteinExistence type="predicted"/>
<evidence type="ECO:0000313" key="1">
    <source>
        <dbReference type="EMBL" id="CBT74694.1"/>
    </source>
</evidence>
<reference evidence="2" key="1">
    <citation type="journal article" date="2010" name="PLoS ONE">
        <title>The Arthrobacter arilaitensis Re117 genome sequence reveals its genetic adaptation to the surface of cheese.</title>
        <authorList>
            <person name="Monnet C."/>
            <person name="Loux V."/>
            <person name="Gibrat J.F."/>
            <person name="Spinnler E."/>
            <person name="Barbe V."/>
            <person name="Vacherie B."/>
            <person name="Gavory F."/>
            <person name="Gourbeyre E."/>
            <person name="Siguier P."/>
            <person name="Chandler M."/>
            <person name="Elleuch R."/>
            <person name="Irlinger F."/>
            <person name="Vallaeys T."/>
        </authorList>
    </citation>
    <scope>NUCLEOTIDE SEQUENCE</scope>
    <source>
        <strain evidence="2">DSM 16368 / CIP 108037 / IAM 15318 / JCM 13566 / Re117</strain>
    </source>
</reference>
<protein>
    <submittedName>
        <fullName evidence="1">Uncharacterized protein</fullName>
    </submittedName>
</protein>